<evidence type="ECO:0000256" key="9">
    <source>
        <dbReference type="ARBA" id="ARBA00022763"/>
    </source>
</evidence>
<evidence type="ECO:0000256" key="16">
    <source>
        <dbReference type="PIRNR" id="PIRNR000882"/>
    </source>
</evidence>
<dbReference type="SMART" id="SM01347">
    <property type="entry name" value="Mre11_DNA_bind"/>
    <property type="match status" value="1"/>
</dbReference>
<organism evidence="21 22">
    <name type="scientific">Ridgeia piscesae</name>
    <name type="common">Tubeworm</name>
    <dbReference type="NCBI Taxonomy" id="27915"/>
    <lineage>
        <taxon>Eukaryota</taxon>
        <taxon>Metazoa</taxon>
        <taxon>Spiralia</taxon>
        <taxon>Lophotrochozoa</taxon>
        <taxon>Annelida</taxon>
        <taxon>Polychaeta</taxon>
        <taxon>Sedentaria</taxon>
        <taxon>Canalipalpata</taxon>
        <taxon>Sabellida</taxon>
        <taxon>Siboglinidae</taxon>
        <taxon>Ridgeia</taxon>
    </lineage>
</organism>
<keyword evidence="7" id="KW-0479">Metal-binding</keyword>
<dbReference type="GO" id="GO:0031573">
    <property type="term" value="P:mitotic intra-S DNA damage checkpoint signaling"/>
    <property type="evidence" value="ECO:0007669"/>
    <property type="project" value="TreeGrafter"/>
</dbReference>
<dbReference type="Proteomes" id="UP001209878">
    <property type="component" value="Unassembled WGS sequence"/>
</dbReference>
<dbReference type="InterPro" id="IPR038487">
    <property type="entry name" value="Mre11_capping_dom"/>
</dbReference>
<dbReference type="GO" id="GO:0006303">
    <property type="term" value="P:double-strand break repair via nonhomologous end joining"/>
    <property type="evidence" value="ECO:0007669"/>
    <property type="project" value="TreeGrafter"/>
</dbReference>
<keyword evidence="12 16" id="KW-0234">DNA repair</keyword>
<dbReference type="PIRSF" id="PIRSF000882">
    <property type="entry name" value="DSB_repair_MRE11"/>
    <property type="match status" value="1"/>
</dbReference>
<feature type="region of interest" description="Disordered" evidence="19">
    <location>
        <begin position="527"/>
        <end position="583"/>
    </location>
</feature>
<feature type="compositionally biased region" description="Low complexity" evidence="19">
    <location>
        <begin position="536"/>
        <end position="552"/>
    </location>
</feature>
<evidence type="ECO:0000256" key="4">
    <source>
        <dbReference type="ARBA" id="ARBA00009028"/>
    </source>
</evidence>
<keyword evidence="11 16" id="KW-0269">Exonuclease</keyword>
<dbReference type="GO" id="GO:0030870">
    <property type="term" value="C:Mre11 complex"/>
    <property type="evidence" value="ECO:0007669"/>
    <property type="project" value="UniProtKB-UniRule"/>
</dbReference>
<evidence type="ECO:0000256" key="5">
    <source>
        <dbReference type="ARBA" id="ARBA00022454"/>
    </source>
</evidence>
<dbReference type="AlphaFoldDB" id="A0AAD9KX61"/>
<evidence type="ECO:0000256" key="3">
    <source>
        <dbReference type="ARBA" id="ARBA00004286"/>
    </source>
</evidence>
<evidence type="ECO:0000313" key="22">
    <source>
        <dbReference type="Proteomes" id="UP001209878"/>
    </source>
</evidence>
<evidence type="ECO:0000256" key="2">
    <source>
        <dbReference type="ARBA" id="ARBA00004123"/>
    </source>
</evidence>
<evidence type="ECO:0000259" key="20">
    <source>
        <dbReference type="SMART" id="SM01347"/>
    </source>
</evidence>
<dbReference type="PANTHER" id="PTHR10139:SF1">
    <property type="entry name" value="DOUBLE-STRAND BREAK REPAIR PROTEIN MRE11"/>
    <property type="match status" value="1"/>
</dbReference>
<dbReference type="SUPFAM" id="SSF56300">
    <property type="entry name" value="Metallo-dependent phosphatases"/>
    <property type="match status" value="1"/>
</dbReference>
<dbReference type="InterPro" id="IPR007281">
    <property type="entry name" value="Mre11_DNA-bd"/>
</dbReference>
<keyword evidence="9 16" id="KW-0227">DNA damage</keyword>
<dbReference type="NCBIfam" id="TIGR00583">
    <property type="entry name" value="mre11"/>
    <property type="match status" value="1"/>
</dbReference>
<keyword evidence="13 16" id="KW-0464">Manganese</keyword>
<dbReference type="FunFam" id="3.60.21.10:FF:000011">
    <property type="entry name" value="Double-strand break repair protein"/>
    <property type="match status" value="1"/>
</dbReference>
<sequence length="615" mass="69729">MAPDPADDEQDTMKILLATDCHLGYQEKDPIRGNDSLVTFEEILVLAQKNDVDFVLLGGDLFHDNKPSRKTMHGCLSLLRKYCLGDKPCQVEFLSDPSLNFGHTHFPTVNYEDPNLNIAYPVFSIHGNHDDPAGQGNLCSLDLLNAAGLVNYFGKHESLEKIEVSPLLLQKGETKLALYGLGALRDERLHRLFVHKKVAMLRPKESQEDWFNLFVLHQNRTKHSTTNYIPEQFLDDFIDLVFWGHEHECKITPVWNGIQNFYVTQPGSSVATSLSEGESRAKHVGLLYVKQRNFKLHKLPLTTVRPFYMEDIVLCDTSLNPGDPDIAKNIEIYCAQKVTELLEQAERDRSGNSKQPEKPLIRLRVDYSGGFELFSIQRFGQKFVDRVANPKDMILFHRRRQLNPDHKGSDHVGDTECILDLRPEGLDTARVEDMVKEYFTKADQTKRLNLLSEKGMGEAVKEFVDKEEKDAIWELFKHQLQKTQEHLKMRGTVEEQIDDEVLHFAAERRARNEQQDIEAVLRRVRQNHHDDDNDNDNGAASSDSDTSSVASAVERGTGRVARSRGRGGSSSRARGRGRGRKAAVVEPVAVTTIQQAFNTLRSQRGSRVKSSISYG</sequence>
<dbReference type="InterPro" id="IPR041796">
    <property type="entry name" value="Mre11_N"/>
</dbReference>
<dbReference type="GO" id="GO:0000014">
    <property type="term" value="F:single-stranded DNA endodeoxyribonuclease activity"/>
    <property type="evidence" value="ECO:0007669"/>
    <property type="project" value="TreeGrafter"/>
</dbReference>
<dbReference type="GO" id="GO:0000724">
    <property type="term" value="P:double-strand break repair via homologous recombination"/>
    <property type="evidence" value="ECO:0007669"/>
    <property type="project" value="TreeGrafter"/>
</dbReference>
<evidence type="ECO:0000256" key="17">
    <source>
        <dbReference type="PIRSR" id="PIRSR000882-1"/>
    </source>
</evidence>
<accession>A0AAD9KX61</accession>
<reference evidence="21" key="1">
    <citation type="journal article" date="2023" name="Mol. Biol. Evol.">
        <title>Third-Generation Sequencing Reveals the Adaptive Role of the Epigenome in Three Deep-Sea Polychaetes.</title>
        <authorList>
            <person name="Perez M."/>
            <person name="Aroh O."/>
            <person name="Sun Y."/>
            <person name="Lan Y."/>
            <person name="Juniper S.K."/>
            <person name="Young C.R."/>
            <person name="Angers B."/>
            <person name="Qian P.Y."/>
        </authorList>
    </citation>
    <scope>NUCLEOTIDE SEQUENCE</scope>
    <source>
        <strain evidence="21">R07B-5</strain>
    </source>
</reference>
<dbReference type="GO" id="GO:0097552">
    <property type="term" value="P:mitochondrial double-strand break repair via homologous recombination"/>
    <property type="evidence" value="ECO:0007669"/>
    <property type="project" value="TreeGrafter"/>
</dbReference>
<dbReference type="GO" id="GO:0008296">
    <property type="term" value="F:3'-5'-DNA exonuclease activity"/>
    <property type="evidence" value="ECO:0007669"/>
    <property type="project" value="InterPro"/>
</dbReference>
<gene>
    <name evidence="21" type="ORF">NP493_498g02043</name>
</gene>
<comment type="cofactor">
    <cofactor evidence="1 16">
        <name>Mn(2+)</name>
        <dbReference type="ChEBI" id="CHEBI:29035"/>
    </cofactor>
</comment>
<dbReference type="PANTHER" id="PTHR10139">
    <property type="entry name" value="DOUBLE-STRAND BREAK REPAIR PROTEIN MRE11"/>
    <property type="match status" value="1"/>
</dbReference>
<keyword evidence="15 16" id="KW-0469">Meiosis</keyword>
<dbReference type="CDD" id="cd00840">
    <property type="entry name" value="MPP_Mre11_N"/>
    <property type="match status" value="1"/>
</dbReference>
<comment type="subcellular location">
    <subcellularLocation>
        <location evidence="3">Chromosome</location>
    </subcellularLocation>
    <subcellularLocation>
        <location evidence="2 16">Nucleus</location>
    </subcellularLocation>
</comment>
<proteinExistence type="inferred from homology"/>
<comment type="similarity">
    <text evidence="4 16 18">Belongs to the MRE11/RAD32 family.</text>
</comment>
<protein>
    <recommendedName>
        <fullName evidence="16">Double-strand break repair protein</fullName>
    </recommendedName>
</protein>
<dbReference type="GO" id="GO:0035861">
    <property type="term" value="C:site of double-strand break"/>
    <property type="evidence" value="ECO:0007669"/>
    <property type="project" value="TreeGrafter"/>
</dbReference>
<evidence type="ECO:0000256" key="1">
    <source>
        <dbReference type="ARBA" id="ARBA00001936"/>
    </source>
</evidence>
<dbReference type="Pfam" id="PF00149">
    <property type="entry name" value="Metallophos"/>
    <property type="match status" value="1"/>
</dbReference>
<feature type="domain" description="Mre11 DNA-binding" evidence="20">
    <location>
        <begin position="294"/>
        <end position="463"/>
    </location>
</feature>
<evidence type="ECO:0000256" key="12">
    <source>
        <dbReference type="ARBA" id="ARBA00023204"/>
    </source>
</evidence>
<evidence type="ECO:0000313" key="21">
    <source>
        <dbReference type="EMBL" id="KAK2179328.1"/>
    </source>
</evidence>
<evidence type="ECO:0000256" key="7">
    <source>
        <dbReference type="ARBA" id="ARBA00022723"/>
    </source>
</evidence>
<keyword evidence="6 16" id="KW-0540">Nuclease</keyword>
<keyword evidence="5" id="KW-0158">Chromosome</keyword>
<keyword evidence="22" id="KW-1185">Reference proteome</keyword>
<comment type="caution">
    <text evidence="21">The sequence shown here is derived from an EMBL/GenBank/DDBJ whole genome shotgun (WGS) entry which is preliminary data.</text>
</comment>
<evidence type="ECO:0000256" key="14">
    <source>
        <dbReference type="ARBA" id="ARBA00023242"/>
    </source>
</evidence>
<dbReference type="GO" id="GO:0042138">
    <property type="term" value="P:meiotic DNA double-strand break formation"/>
    <property type="evidence" value="ECO:0007669"/>
    <property type="project" value="TreeGrafter"/>
</dbReference>
<dbReference type="GO" id="GO:0030145">
    <property type="term" value="F:manganese ion binding"/>
    <property type="evidence" value="ECO:0007669"/>
    <property type="project" value="UniProtKB-UniRule"/>
</dbReference>
<comment type="function">
    <text evidence="16">Core component of the MRN complex, which plays a central role in double-strand break (DSB) repair, DNA recombination, maintenance of telomere integrity and meiosis. The MRN complex is involved in the repair of DNA double-strand breaks (DSBs) via homologous recombination (HR), an error-free mechanism which primarily occurs during S and G2 phases. The complex (1) mediates the end resection of damaged DNA, which generates proper single-stranded DNA, a key initial steps in HR, and is (2) required for the recruitment of other repair factors and efficient activation of ATM and ATR upon DNA damage. Within the MRN complex, MRE11 possesses both single-strand endonuclease activity and double-strand-specific 3'-5' exonuclease activity. MRE11 first endonucleolytically cleaves the 5' strand at DNA DSB ends to prevent non-homologous end joining (NHEJ) and licence HR. It then generates a single-stranded DNA gap via 3' to 5' exonucleolytic degradation, which is required for single-strand invasion and recombination.</text>
</comment>
<evidence type="ECO:0000256" key="18">
    <source>
        <dbReference type="RuleBase" id="RU003447"/>
    </source>
</evidence>
<dbReference type="Gene3D" id="3.60.21.10">
    <property type="match status" value="1"/>
</dbReference>
<keyword evidence="10 16" id="KW-0378">Hydrolase</keyword>
<evidence type="ECO:0000256" key="11">
    <source>
        <dbReference type="ARBA" id="ARBA00022839"/>
    </source>
</evidence>
<evidence type="ECO:0000256" key="10">
    <source>
        <dbReference type="ARBA" id="ARBA00022801"/>
    </source>
</evidence>
<dbReference type="GO" id="GO:0000723">
    <property type="term" value="P:telomere maintenance"/>
    <property type="evidence" value="ECO:0007669"/>
    <property type="project" value="TreeGrafter"/>
</dbReference>
<dbReference type="Gene3D" id="3.30.110.110">
    <property type="entry name" value="Mre11, capping domain"/>
    <property type="match status" value="1"/>
</dbReference>
<dbReference type="InterPro" id="IPR003701">
    <property type="entry name" value="Mre11"/>
</dbReference>
<dbReference type="Pfam" id="PF04152">
    <property type="entry name" value="Mre11_DNA_bind"/>
    <property type="match status" value="1"/>
</dbReference>
<dbReference type="InterPro" id="IPR004843">
    <property type="entry name" value="Calcineurin-like_PHP"/>
</dbReference>
<dbReference type="EMBL" id="JAODUO010000497">
    <property type="protein sequence ID" value="KAK2179328.1"/>
    <property type="molecule type" value="Genomic_DNA"/>
</dbReference>
<keyword evidence="8 16" id="KW-0255">Endonuclease</keyword>
<evidence type="ECO:0000256" key="19">
    <source>
        <dbReference type="SAM" id="MobiDB-lite"/>
    </source>
</evidence>
<evidence type="ECO:0000256" key="6">
    <source>
        <dbReference type="ARBA" id="ARBA00022722"/>
    </source>
</evidence>
<name>A0AAD9KX61_RIDPI</name>
<feature type="active site" description="Proton donor" evidence="17">
    <location>
        <position position="129"/>
    </location>
</feature>
<evidence type="ECO:0000256" key="15">
    <source>
        <dbReference type="ARBA" id="ARBA00023254"/>
    </source>
</evidence>
<evidence type="ECO:0000256" key="13">
    <source>
        <dbReference type="ARBA" id="ARBA00023211"/>
    </source>
</evidence>
<evidence type="ECO:0000256" key="8">
    <source>
        <dbReference type="ARBA" id="ARBA00022759"/>
    </source>
</evidence>
<dbReference type="InterPro" id="IPR029052">
    <property type="entry name" value="Metallo-depent_PP-like"/>
</dbReference>
<dbReference type="GO" id="GO:0007095">
    <property type="term" value="P:mitotic G2 DNA damage checkpoint signaling"/>
    <property type="evidence" value="ECO:0007669"/>
    <property type="project" value="TreeGrafter"/>
</dbReference>
<keyword evidence="14 16" id="KW-0539">Nucleus</keyword>